<dbReference type="InterPro" id="IPR009057">
    <property type="entry name" value="Homeodomain-like_sf"/>
</dbReference>
<dbReference type="SUPFAM" id="SSF46689">
    <property type="entry name" value="Homeodomain-like"/>
    <property type="match status" value="2"/>
</dbReference>
<dbReference type="SMART" id="SM00342">
    <property type="entry name" value="HTH_ARAC"/>
    <property type="match status" value="1"/>
</dbReference>
<evidence type="ECO:0000256" key="3">
    <source>
        <dbReference type="SAM" id="MobiDB-lite"/>
    </source>
</evidence>
<evidence type="ECO:0000256" key="1">
    <source>
        <dbReference type="ARBA" id="ARBA00023015"/>
    </source>
</evidence>
<dbReference type="PANTHER" id="PTHR43436">
    <property type="entry name" value="ARAC-FAMILY TRANSCRIPTIONAL REGULATOR"/>
    <property type="match status" value="1"/>
</dbReference>
<reference evidence="6" key="1">
    <citation type="journal article" date="2021" name="Syst. Appl. Microbiol.">
        <title>Roseomonas hellenica sp. nov., isolated from roots of wild-growing Alkanna tinctoria.</title>
        <authorList>
            <person name="Rat A."/>
            <person name="Naranjo H.D."/>
            <person name="Lebbe L."/>
            <person name="Cnockaert M."/>
            <person name="Krigas N."/>
            <person name="Grigoriadou K."/>
            <person name="Maloupa E."/>
            <person name="Willems A."/>
        </authorList>
    </citation>
    <scope>NUCLEOTIDE SEQUENCE [LARGE SCALE GENOMIC DNA]</scope>
    <source>
        <strain evidence="6">LMG 31523</strain>
    </source>
</reference>
<keyword evidence="6" id="KW-1185">Reference proteome</keyword>
<accession>A0ABS5ESH1</accession>
<evidence type="ECO:0000313" key="5">
    <source>
        <dbReference type="EMBL" id="MBR0663234.1"/>
    </source>
</evidence>
<keyword evidence="2" id="KW-0804">Transcription</keyword>
<comment type="caution">
    <text evidence="5">The sequence shown here is derived from an EMBL/GenBank/DDBJ whole genome shotgun (WGS) entry which is preliminary data.</text>
</comment>
<evidence type="ECO:0000259" key="4">
    <source>
        <dbReference type="PROSITE" id="PS01124"/>
    </source>
</evidence>
<dbReference type="Pfam" id="PF12833">
    <property type="entry name" value="HTH_18"/>
    <property type="match status" value="1"/>
</dbReference>
<name>A0ABS5ESH1_9PROT</name>
<dbReference type="RefSeq" id="WP_211850821.1">
    <property type="nucleotide sequence ID" value="NZ_JAAGBB010000002.1"/>
</dbReference>
<feature type="compositionally biased region" description="Basic and acidic residues" evidence="3">
    <location>
        <begin position="287"/>
        <end position="299"/>
    </location>
</feature>
<feature type="domain" description="HTH araC/xylS-type" evidence="4">
    <location>
        <begin position="190"/>
        <end position="288"/>
    </location>
</feature>
<proteinExistence type="predicted"/>
<dbReference type="Proteomes" id="UP001196870">
    <property type="component" value="Unassembled WGS sequence"/>
</dbReference>
<dbReference type="PANTHER" id="PTHR43436:SF1">
    <property type="entry name" value="TRANSCRIPTIONAL REGULATORY PROTEIN"/>
    <property type="match status" value="1"/>
</dbReference>
<gene>
    <name evidence="5" type="ORF">GXW71_02585</name>
</gene>
<evidence type="ECO:0000256" key="2">
    <source>
        <dbReference type="ARBA" id="ARBA00023163"/>
    </source>
</evidence>
<evidence type="ECO:0000313" key="6">
    <source>
        <dbReference type="Proteomes" id="UP001196870"/>
    </source>
</evidence>
<dbReference type="InterPro" id="IPR018060">
    <property type="entry name" value="HTH_AraC"/>
</dbReference>
<sequence length="318" mass="34257">MTDSLLDAISRYTEFHANAAGLAQTPIPGLGTVRATSPSGLIHEISRPLICLVLQGGKQVTMGPHSLTFGAGDTLLISADVPTVSQITRATVAAPYLSLVLELDPAIVADLVLQMQAGLVAEGAPVRVERTDAEVADAALRLMRLLERPTLEPVLHALRLRELHYWLLAGRHGAAIRRLGWPEGQAQRVARAVAVLRAEFAGPLPVERLAAVAGMSPSSFHRHFRAVTSLSPLQFQKQLRLIEARRLMMSEGVPASRAAFAVGYESVPQFTREYGRMFGLPPVRDMERARDGALGRPERASATAPDHLPGSPRSDAST</sequence>
<protein>
    <submittedName>
        <fullName evidence="5">AraC family transcriptional regulator</fullName>
    </submittedName>
</protein>
<dbReference type="InterPro" id="IPR009594">
    <property type="entry name" value="Tscrpt_reg_HTH_AraC_N"/>
</dbReference>
<dbReference type="PROSITE" id="PS01124">
    <property type="entry name" value="HTH_ARAC_FAMILY_2"/>
    <property type="match status" value="1"/>
</dbReference>
<dbReference type="EMBL" id="JAAGBB010000002">
    <property type="protein sequence ID" value="MBR0663234.1"/>
    <property type="molecule type" value="Genomic_DNA"/>
</dbReference>
<keyword evidence="1" id="KW-0805">Transcription regulation</keyword>
<feature type="region of interest" description="Disordered" evidence="3">
    <location>
        <begin position="287"/>
        <end position="318"/>
    </location>
</feature>
<dbReference type="Pfam" id="PF06719">
    <property type="entry name" value="AraC_N"/>
    <property type="match status" value="1"/>
</dbReference>
<dbReference type="Gene3D" id="1.10.10.60">
    <property type="entry name" value="Homeodomain-like"/>
    <property type="match status" value="2"/>
</dbReference>
<organism evidence="5 6">
    <name type="scientific">Plastoroseomonas hellenica</name>
    <dbReference type="NCBI Taxonomy" id="2687306"/>
    <lineage>
        <taxon>Bacteria</taxon>
        <taxon>Pseudomonadati</taxon>
        <taxon>Pseudomonadota</taxon>
        <taxon>Alphaproteobacteria</taxon>
        <taxon>Acetobacterales</taxon>
        <taxon>Acetobacteraceae</taxon>
        <taxon>Plastoroseomonas</taxon>
    </lineage>
</organism>